<feature type="transmembrane region" description="Helical" evidence="2">
    <location>
        <begin position="190"/>
        <end position="208"/>
    </location>
</feature>
<proteinExistence type="predicted"/>
<reference evidence="3" key="1">
    <citation type="submission" date="2023-10" db="EMBL/GenBank/DDBJ databases">
        <authorList>
            <person name="Chen Y."/>
            <person name="Shah S."/>
            <person name="Dougan E. K."/>
            <person name="Thang M."/>
            <person name="Chan C."/>
        </authorList>
    </citation>
    <scope>NUCLEOTIDE SEQUENCE [LARGE SCALE GENOMIC DNA]</scope>
</reference>
<evidence type="ECO:0000256" key="1">
    <source>
        <dbReference type="SAM" id="MobiDB-lite"/>
    </source>
</evidence>
<feature type="transmembrane region" description="Helical" evidence="2">
    <location>
        <begin position="258"/>
        <end position="282"/>
    </location>
</feature>
<dbReference type="EMBL" id="CAUYUJ010017504">
    <property type="protein sequence ID" value="CAK0875356.1"/>
    <property type="molecule type" value="Genomic_DNA"/>
</dbReference>
<feature type="transmembrane region" description="Helical" evidence="2">
    <location>
        <begin position="353"/>
        <end position="372"/>
    </location>
</feature>
<keyword evidence="4" id="KW-1185">Reference proteome</keyword>
<feature type="transmembrane region" description="Helical" evidence="2">
    <location>
        <begin position="146"/>
        <end position="169"/>
    </location>
</feature>
<organism evidence="3 4">
    <name type="scientific">Prorocentrum cordatum</name>
    <dbReference type="NCBI Taxonomy" id="2364126"/>
    <lineage>
        <taxon>Eukaryota</taxon>
        <taxon>Sar</taxon>
        <taxon>Alveolata</taxon>
        <taxon>Dinophyceae</taxon>
        <taxon>Prorocentrales</taxon>
        <taxon>Prorocentraceae</taxon>
        <taxon>Prorocentrum</taxon>
    </lineage>
</organism>
<dbReference type="Pfam" id="PF04657">
    <property type="entry name" value="DMT_YdcZ"/>
    <property type="match status" value="1"/>
</dbReference>
<protein>
    <recommendedName>
        <fullName evidence="5">EamA domain-containing protein</fullName>
    </recommendedName>
</protein>
<gene>
    <name evidence="3" type="ORF">PCOR1329_LOCUS60041</name>
</gene>
<keyword evidence="2" id="KW-0472">Membrane</keyword>
<feature type="transmembrane region" description="Helical" evidence="2">
    <location>
        <begin position="214"/>
        <end position="237"/>
    </location>
</feature>
<evidence type="ECO:0000313" key="4">
    <source>
        <dbReference type="Proteomes" id="UP001189429"/>
    </source>
</evidence>
<accession>A0ABN9VTL7</accession>
<feature type="region of interest" description="Disordered" evidence="1">
    <location>
        <begin position="1"/>
        <end position="25"/>
    </location>
</feature>
<keyword evidence="2" id="KW-1133">Transmembrane helix</keyword>
<dbReference type="Proteomes" id="UP001189429">
    <property type="component" value="Unassembled WGS sequence"/>
</dbReference>
<dbReference type="InterPro" id="IPR006750">
    <property type="entry name" value="YdcZ"/>
</dbReference>
<sequence>MPSRQAGAAGSAALSPDEGGSHGAALRSGVARSKISPMHTRHGPGHSRIVALNLAKAHSMSTSKWDSLVNVADLIWAAAVGSSVTLRLWCSVRLSSSAGAPALAASCYVTTLALLISALFLVPFASLKSIPRRSGPWFGGMCTLPAFSLVAAANSLGLGLVQMVLRLGLLSTALSLDSITGIRGKELWRRFVGTGVVFIGVAVGILAGREVSNLFAPAYLTAFWVACTFISGSCYVFQARLMATPAQQAVQVDKQTDAATDALVCQLTNALVQVPLLVGFLLGGMPFYFHGKDLHLWLFTGFQGAWYLHSLQTLPSRLGYSTTFAVSLWGQLLTAVVLDIIGGNHAFSAGQSLGLGIVICGAVISATGGTGMKAVSPQKSSSDASDHAS</sequence>
<comment type="caution">
    <text evidence="3">The sequence shown here is derived from an EMBL/GenBank/DDBJ whole genome shotgun (WGS) entry which is preliminary data.</text>
</comment>
<feature type="transmembrane region" description="Helical" evidence="2">
    <location>
        <begin position="102"/>
        <end position="126"/>
    </location>
</feature>
<evidence type="ECO:0000313" key="3">
    <source>
        <dbReference type="EMBL" id="CAK0875356.1"/>
    </source>
</evidence>
<feature type="transmembrane region" description="Helical" evidence="2">
    <location>
        <begin position="318"/>
        <end position="341"/>
    </location>
</feature>
<keyword evidence="2" id="KW-0812">Transmembrane</keyword>
<evidence type="ECO:0000256" key="2">
    <source>
        <dbReference type="SAM" id="Phobius"/>
    </source>
</evidence>
<name>A0ABN9VTL7_9DINO</name>
<evidence type="ECO:0008006" key="5">
    <source>
        <dbReference type="Google" id="ProtNLM"/>
    </source>
</evidence>